<gene>
    <name evidence="5" type="primary">Cnig_chr_X.g23159</name>
    <name evidence="5" type="ORF">B9Z55_023159</name>
</gene>
<keyword evidence="2" id="KW-0645">Protease</keyword>
<reference evidence="6" key="1">
    <citation type="submission" date="2017-10" db="EMBL/GenBank/DDBJ databases">
        <title>Rapid genome shrinkage in a self-fertile nematode reveals novel sperm competition proteins.</title>
        <authorList>
            <person name="Yin D."/>
            <person name="Schwarz E.M."/>
            <person name="Thomas C.G."/>
            <person name="Felde R.L."/>
            <person name="Korf I.F."/>
            <person name="Cutter A.D."/>
            <person name="Schartner C.M."/>
            <person name="Ralston E.J."/>
            <person name="Meyer B.J."/>
            <person name="Haag E.S."/>
        </authorList>
    </citation>
    <scope>NUCLEOTIDE SEQUENCE [LARGE SCALE GENOMIC DNA]</scope>
    <source>
        <strain evidence="6">JU1422</strain>
    </source>
</reference>
<name>A0A2G5SNG0_9PELO</name>
<protein>
    <recommendedName>
        <fullName evidence="7">Peptidase A2 domain-containing protein</fullName>
    </recommendedName>
</protein>
<dbReference type="STRING" id="1611254.A0A2G5SNG0"/>
<dbReference type="GO" id="GO:0004190">
    <property type="term" value="F:aspartic-type endopeptidase activity"/>
    <property type="evidence" value="ECO:0007669"/>
    <property type="project" value="UniProtKB-KW"/>
</dbReference>
<dbReference type="InterPro" id="IPR021109">
    <property type="entry name" value="Peptidase_aspartic_dom_sf"/>
</dbReference>
<evidence type="ECO:0000256" key="2">
    <source>
        <dbReference type="ARBA" id="ARBA00022670"/>
    </source>
</evidence>
<dbReference type="SUPFAM" id="SSF50630">
    <property type="entry name" value="Acid proteases"/>
    <property type="match status" value="2"/>
</dbReference>
<dbReference type="Proteomes" id="UP000230233">
    <property type="component" value="Chromosome X"/>
</dbReference>
<proteinExistence type="inferred from homology"/>
<dbReference type="AlphaFoldDB" id="A0A2G5SNG0"/>
<accession>A0A2G5SNG0</accession>
<evidence type="ECO:0008006" key="7">
    <source>
        <dbReference type="Google" id="ProtNLM"/>
    </source>
</evidence>
<sequence>MDSNLEFLRALQLTDAPRYDDNETFSSYVGKLNVYFNAHHFSLDDAFRCLPYLLSEKARKAYNKLPISVREGPWNNLLDELRAAIETKSSNVKNTKKIYESTNFNAHNFSVHEAFRCLPYLLSEIARKTFNKLPISVRDGSWNNLLDELRAAKISLPYAHIQIGNKGIVALWDSGSNVSYLNFTTATRLNIEMQPAKIHSARAANGTSFHFLGTIYANVKIGSTSLEHYFLVTEDQYCPANALLGIDFMAALDRKDIVMSLRPVARKLQIGEVSIDLVAPTKKIYESTNFNAHNFSLHEAFRCLPYLFSKKTRKTFNKLPISVRDGSYNNLLDEHRAAIDTKSSNVKTSRKHVHIQIGNKGIVALWDSGASVSYLNFTTATRLDIEMQPAKTHSARAVNGTSIHFLGAIHAEVKIGSTSFKHKFLVTEDQYCPANALLGIDFMAALERKGIVMSLRPAARKLQIGKVSIDLVAPNKKIYESTNSVLEMMSADNVSLEPDQICAIRVNTSVNSPEDHLESTLSVLNFSSATILLKKGEVIATRKTQLHKTVQGGTPCKKRV</sequence>
<dbReference type="PANTHER" id="PTHR12917:SF1">
    <property type="entry name" value="AT13091P"/>
    <property type="match status" value="1"/>
</dbReference>
<dbReference type="Pfam" id="PF13975">
    <property type="entry name" value="gag-asp_proteas"/>
    <property type="match status" value="2"/>
</dbReference>
<dbReference type="PANTHER" id="PTHR12917">
    <property type="entry name" value="ASPARTYL PROTEASE DDI-RELATED"/>
    <property type="match status" value="1"/>
</dbReference>
<evidence type="ECO:0000256" key="1">
    <source>
        <dbReference type="ARBA" id="ARBA00009136"/>
    </source>
</evidence>
<evidence type="ECO:0000313" key="5">
    <source>
        <dbReference type="EMBL" id="PIC16610.1"/>
    </source>
</evidence>
<dbReference type="Gene3D" id="2.40.70.10">
    <property type="entry name" value="Acid Proteases"/>
    <property type="match status" value="2"/>
</dbReference>
<organism evidence="5 6">
    <name type="scientific">Caenorhabditis nigoni</name>
    <dbReference type="NCBI Taxonomy" id="1611254"/>
    <lineage>
        <taxon>Eukaryota</taxon>
        <taxon>Metazoa</taxon>
        <taxon>Ecdysozoa</taxon>
        <taxon>Nematoda</taxon>
        <taxon>Chromadorea</taxon>
        <taxon>Rhabditida</taxon>
        <taxon>Rhabditina</taxon>
        <taxon>Rhabditomorpha</taxon>
        <taxon>Rhabditoidea</taxon>
        <taxon>Rhabditidae</taxon>
        <taxon>Peloderinae</taxon>
        <taxon>Caenorhabditis</taxon>
    </lineage>
</organism>
<evidence type="ECO:0000313" key="6">
    <source>
        <dbReference type="Proteomes" id="UP000230233"/>
    </source>
</evidence>
<dbReference type="GO" id="GO:0006508">
    <property type="term" value="P:proteolysis"/>
    <property type="evidence" value="ECO:0007669"/>
    <property type="project" value="UniProtKB-KW"/>
</dbReference>
<comment type="similarity">
    <text evidence="1">Belongs to the DDI1 family.</text>
</comment>
<evidence type="ECO:0000256" key="4">
    <source>
        <dbReference type="ARBA" id="ARBA00022801"/>
    </source>
</evidence>
<comment type="caution">
    <text evidence="5">The sequence shown here is derived from an EMBL/GenBank/DDBJ whole genome shotgun (WGS) entry which is preliminary data.</text>
</comment>
<evidence type="ECO:0000256" key="3">
    <source>
        <dbReference type="ARBA" id="ARBA00022750"/>
    </source>
</evidence>
<dbReference type="CDD" id="cd00303">
    <property type="entry name" value="retropepsin_like"/>
    <property type="match status" value="2"/>
</dbReference>
<keyword evidence="4" id="KW-0378">Hydrolase</keyword>
<dbReference type="OrthoDB" id="5874204at2759"/>
<keyword evidence="6" id="KW-1185">Reference proteome</keyword>
<dbReference type="EMBL" id="PDUG01000006">
    <property type="protein sequence ID" value="PIC16610.1"/>
    <property type="molecule type" value="Genomic_DNA"/>
</dbReference>
<keyword evidence="3" id="KW-0064">Aspartyl protease</keyword>